<dbReference type="Proteomes" id="UP000259328">
    <property type="component" value="Chromosome"/>
</dbReference>
<reference evidence="2" key="1">
    <citation type="submission" date="2018-06" db="EMBL/GenBank/DDBJ databases">
        <authorList>
            <consortium name="Pathogen Informatics"/>
        </authorList>
    </citation>
    <scope>NUCLEOTIDE SEQUENCE [LARGE SCALE GENOMIC DNA]</scope>
    <source>
        <strain evidence="2">NCTC10124</strain>
    </source>
</reference>
<organism evidence="1 2">
    <name type="scientific">Mycoplasmopsis synoviae</name>
    <name type="common">Mycoplasma synoviae</name>
    <dbReference type="NCBI Taxonomy" id="2109"/>
    <lineage>
        <taxon>Bacteria</taxon>
        <taxon>Bacillati</taxon>
        <taxon>Mycoplasmatota</taxon>
        <taxon>Mycoplasmoidales</taxon>
        <taxon>Metamycoplasmataceae</taxon>
        <taxon>Mycoplasmopsis</taxon>
    </lineage>
</organism>
<evidence type="ECO:0000313" key="2">
    <source>
        <dbReference type="Proteomes" id="UP000259328"/>
    </source>
</evidence>
<accession>A0A3B0PVM2</accession>
<feature type="non-terminal residue" evidence="1">
    <location>
        <position position="73"/>
    </location>
</feature>
<protein>
    <submittedName>
        <fullName evidence="1">Uncharacterized protein</fullName>
    </submittedName>
</protein>
<proteinExistence type="predicted"/>
<sequence length="73" mass="8883">MFLGKKVNLNHESINKKFSTLEILLMRSEKFNERNTVEKINLNRANFYLNKARESKELYSEQKQNVLFIFKKW</sequence>
<dbReference type="EMBL" id="LS991953">
    <property type="protein sequence ID" value="SYV93353.1"/>
    <property type="molecule type" value="Genomic_DNA"/>
</dbReference>
<name>A0A3B0PVM2_MYCSY</name>
<dbReference type="AlphaFoldDB" id="A0A3B0PVM2"/>
<evidence type="ECO:0000313" key="1">
    <source>
        <dbReference type="EMBL" id="SYV93353.1"/>
    </source>
</evidence>
<gene>
    <name evidence="1" type="ORF">NCTC10124_01093</name>
</gene>